<proteinExistence type="predicted"/>
<protein>
    <submittedName>
        <fullName evidence="1">Uncharacterized protein</fullName>
    </submittedName>
</protein>
<dbReference type="EMBL" id="LR797323">
    <property type="protein sequence ID" value="CAB4202527.1"/>
    <property type="molecule type" value="Genomic_DNA"/>
</dbReference>
<accession>A0A6J5S2I1</accession>
<gene>
    <name evidence="1" type="ORF">UFOVP1369_22</name>
</gene>
<evidence type="ECO:0000313" key="1">
    <source>
        <dbReference type="EMBL" id="CAB4202527.1"/>
    </source>
</evidence>
<reference evidence="1" key="1">
    <citation type="submission" date="2020-05" db="EMBL/GenBank/DDBJ databases">
        <authorList>
            <person name="Chiriac C."/>
            <person name="Salcher M."/>
            <person name="Ghai R."/>
            <person name="Kavagutti S V."/>
        </authorList>
    </citation>
    <scope>NUCLEOTIDE SEQUENCE</scope>
</reference>
<organism evidence="1">
    <name type="scientific">uncultured Caudovirales phage</name>
    <dbReference type="NCBI Taxonomy" id="2100421"/>
    <lineage>
        <taxon>Viruses</taxon>
        <taxon>Duplodnaviria</taxon>
        <taxon>Heunggongvirae</taxon>
        <taxon>Uroviricota</taxon>
        <taxon>Caudoviricetes</taxon>
        <taxon>Peduoviridae</taxon>
        <taxon>Maltschvirus</taxon>
        <taxon>Maltschvirus maltsch</taxon>
    </lineage>
</organism>
<sequence length="94" mass="10585">MSRPQPALIATHVEGDRCIEICAADAVYAVLYQGKPIKIRTHNPAVRYQGYKYGKSMFPESGHAVRLARRLNEVHGTEDFSVGVMEVKRFIPLK</sequence>
<name>A0A6J5S2I1_9CAUD</name>